<reference evidence="6" key="1">
    <citation type="submission" date="2022-06" db="EMBL/GenBank/DDBJ databases">
        <title>Gracilimonas sp. CAU 1638 isolated from sea sediment.</title>
        <authorList>
            <person name="Kim W."/>
        </authorList>
    </citation>
    <scope>NUCLEOTIDE SEQUENCE</scope>
    <source>
        <strain evidence="6">CAU 1638</strain>
    </source>
</reference>
<comment type="similarity">
    <text evidence="1">Belongs to the peptidase S45 family.</text>
</comment>
<dbReference type="InterPro" id="IPR043147">
    <property type="entry name" value="Penicillin_amidase_A-knob"/>
</dbReference>
<dbReference type="Gene3D" id="1.10.439.10">
    <property type="entry name" value="Penicillin Amidohydrolase, domain 1"/>
    <property type="match status" value="1"/>
</dbReference>
<evidence type="ECO:0000256" key="3">
    <source>
        <dbReference type="ARBA" id="ARBA00023145"/>
    </source>
</evidence>
<dbReference type="Gene3D" id="3.60.20.10">
    <property type="entry name" value="Glutamine Phosphoribosylpyrophosphate, subunit 1, domain 1"/>
    <property type="match status" value="1"/>
</dbReference>
<dbReference type="PANTHER" id="PTHR34218">
    <property type="entry name" value="PEPTIDASE S45 PENICILLIN AMIDASE"/>
    <property type="match status" value="1"/>
</dbReference>
<keyword evidence="5" id="KW-0106">Calcium</keyword>
<dbReference type="InterPro" id="IPR029055">
    <property type="entry name" value="Ntn_hydrolases_N"/>
</dbReference>
<name>A0A9X2L381_9BACT</name>
<accession>A0A9X2L381</accession>
<keyword evidence="2" id="KW-0378">Hydrolase</keyword>
<dbReference type="EMBL" id="JANDBC010000001">
    <property type="protein sequence ID" value="MCP9291511.1"/>
    <property type="molecule type" value="Genomic_DNA"/>
</dbReference>
<dbReference type="InterPro" id="IPR043146">
    <property type="entry name" value="Penicillin_amidase_N_B-knob"/>
</dbReference>
<comment type="cofactor">
    <cofactor evidence="5">
        <name>Ca(2+)</name>
        <dbReference type="ChEBI" id="CHEBI:29108"/>
    </cofactor>
    <text evidence="5">Binds 1 Ca(2+) ion per dimer.</text>
</comment>
<proteinExistence type="inferred from homology"/>
<dbReference type="SUPFAM" id="SSF56235">
    <property type="entry name" value="N-terminal nucleophile aminohydrolases (Ntn hydrolases)"/>
    <property type="match status" value="1"/>
</dbReference>
<dbReference type="PANTHER" id="PTHR34218:SF4">
    <property type="entry name" value="ACYL-HOMOSERINE LACTONE ACYLASE QUIP"/>
    <property type="match status" value="1"/>
</dbReference>
<keyword evidence="5" id="KW-0479">Metal-binding</keyword>
<dbReference type="RefSeq" id="WP_255134377.1">
    <property type="nucleotide sequence ID" value="NZ_JANDBC010000001.1"/>
</dbReference>
<dbReference type="Pfam" id="PF01804">
    <property type="entry name" value="Penicil_amidase"/>
    <property type="match status" value="1"/>
</dbReference>
<feature type="active site" description="Nucleophile" evidence="4">
    <location>
        <position position="275"/>
    </location>
</feature>
<dbReference type="AlphaFoldDB" id="A0A9X2L381"/>
<dbReference type="InterPro" id="IPR002692">
    <property type="entry name" value="S45"/>
</dbReference>
<dbReference type="GO" id="GO:0017000">
    <property type="term" value="P:antibiotic biosynthetic process"/>
    <property type="evidence" value="ECO:0007669"/>
    <property type="project" value="InterPro"/>
</dbReference>
<comment type="caution">
    <text evidence="6">The sequence shown here is derived from an EMBL/GenBank/DDBJ whole genome shotgun (WGS) entry which is preliminary data.</text>
</comment>
<organism evidence="6 7">
    <name type="scientific">Gracilimonas sediminicola</name>
    <dbReference type="NCBI Taxonomy" id="2952158"/>
    <lineage>
        <taxon>Bacteria</taxon>
        <taxon>Pseudomonadati</taxon>
        <taxon>Balneolota</taxon>
        <taxon>Balneolia</taxon>
        <taxon>Balneolales</taxon>
        <taxon>Balneolaceae</taxon>
        <taxon>Gracilimonas</taxon>
    </lineage>
</organism>
<keyword evidence="7" id="KW-1185">Reference proteome</keyword>
<dbReference type="InterPro" id="IPR023343">
    <property type="entry name" value="Penicillin_amidase_dom1"/>
</dbReference>
<sequence>MNWIKTSLSGIVLLAVIISLNTKFGSVPPLGKFFDPDAGFWANAETNAPQSQELDVPGLKDEVSVYYDDRRVPHIFAQNEHDLYLAQGYIVARDRLFQMEMQTYDAAGRLAEIVGPSLLNRDKQTRRWGMPYGAERAWQQIQNDPDMLAVIEAYADGVNAYIDELSPDEYPLEYKVLDFAPEPWEPIKTALLLKNMTRTLAAGNSDDRTSNTLAYFGDDFVNRFFTQDPELNDPIIPPSREWDFEADIPEAPDSLYVPASAKELEAFTTEEGIGSNNWAVSGSKTASGYPILANDPHLSLTLPSIWYEVQLHAPGVNTYGVSLQGSPGVIIGFNEDVAWGVTNVGTDVLDWYEIEFRDETMQEYRHDGQWKPTSTRIEEIKVRGEETVMDTVIYTHHGPVTKVESRVNEERAPAYHAMRWIAHEPSNDLKTFYGLNRAENYDDYVAALKEYTAPAQNFVFASNEGDIALWVNGKLPKKWEHQGRTVSDGTDPNYDWQGWIPRDQVPHIKNPERGFVSSANQESAAPDYPYYLDDDFAPFERGRRINDLLEAMENITPKDMQDMQMDDYSYYASTFLPSLLAWTDTDSLTEKEQTIYDLMTQWNYYMDAEEMAPAIFRQWAGNFYRAVMYDEYETTDALLRYPSRDIFVEVVKNDPEFSFIDNIETEARETREDIATATLKESVSELTNAWGEPGDRWKWGVAINNDIDHLANIPGMGKQNVYSSGSSDAINATRGGNGPSWRMVVELGPEVKGWGVYPGGASGNPGSPNYDSMIETWRTGGLFELNFFQEDPSEFNYKISLKNPGSD</sequence>
<evidence type="ECO:0000313" key="6">
    <source>
        <dbReference type="EMBL" id="MCP9291511.1"/>
    </source>
</evidence>
<dbReference type="Proteomes" id="UP001139125">
    <property type="component" value="Unassembled WGS sequence"/>
</dbReference>
<dbReference type="GO" id="GO:0046872">
    <property type="term" value="F:metal ion binding"/>
    <property type="evidence" value="ECO:0007669"/>
    <property type="project" value="UniProtKB-KW"/>
</dbReference>
<evidence type="ECO:0000256" key="2">
    <source>
        <dbReference type="ARBA" id="ARBA00022801"/>
    </source>
</evidence>
<dbReference type="PIRSF" id="PIRSF001227">
    <property type="entry name" value="Pen_acylase"/>
    <property type="match status" value="1"/>
</dbReference>
<keyword evidence="3" id="KW-0865">Zymogen</keyword>
<dbReference type="InterPro" id="IPR014395">
    <property type="entry name" value="Pen/GL7ACA/AHL_acylase"/>
</dbReference>
<gene>
    <name evidence="6" type="ORF">NM125_07950</name>
</gene>
<feature type="binding site" evidence="5">
    <location>
        <position position="347"/>
    </location>
    <ligand>
        <name>Ca(2+)</name>
        <dbReference type="ChEBI" id="CHEBI:29108"/>
    </ligand>
</feature>
<evidence type="ECO:0000256" key="4">
    <source>
        <dbReference type="PIRSR" id="PIRSR001227-1"/>
    </source>
</evidence>
<dbReference type="GO" id="GO:0016811">
    <property type="term" value="F:hydrolase activity, acting on carbon-nitrogen (but not peptide) bonds, in linear amides"/>
    <property type="evidence" value="ECO:0007669"/>
    <property type="project" value="InterPro"/>
</dbReference>
<feature type="binding site" evidence="5">
    <location>
        <position position="350"/>
    </location>
    <ligand>
        <name>Ca(2+)</name>
        <dbReference type="ChEBI" id="CHEBI:29108"/>
    </ligand>
</feature>
<evidence type="ECO:0000256" key="5">
    <source>
        <dbReference type="PIRSR" id="PIRSR001227-2"/>
    </source>
</evidence>
<evidence type="ECO:0000256" key="1">
    <source>
        <dbReference type="ARBA" id="ARBA00006586"/>
    </source>
</evidence>
<protein>
    <submittedName>
        <fullName evidence="6">Penicillin acylase family protein</fullName>
    </submittedName>
</protein>
<evidence type="ECO:0000313" key="7">
    <source>
        <dbReference type="Proteomes" id="UP001139125"/>
    </source>
</evidence>
<dbReference type="Gene3D" id="1.10.1400.10">
    <property type="match status" value="1"/>
</dbReference>
<dbReference type="CDD" id="cd03747">
    <property type="entry name" value="Ntn_PGA_like"/>
    <property type="match status" value="1"/>
</dbReference>
<dbReference type="Gene3D" id="2.30.120.10">
    <property type="match status" value="1"/>
</dbReference>